<dbReference type="Proteomes" id="UP000326565">
    <property type="component" value="Unassembled WGS sequence"/>
</dbReference>
<reference evidence="2 3" key="1">
    <citation type="submission" date="2019-04" db="EMBL/GenBank/DDBJ databases">
        <title>Friends and foes A comparative genomics study of 23 Aspergillus species from section Flavi.</title>
        <authorList>
            <consortium name="DOE Joint Genome Institute"/>
            <person name="Kjaerbolling I."/>
            <person name="Vesth T."/>
            <person name="Frisvad J.C."/>
            <person name="Nybo J.L."/>
            <person name="Theobald S."/>
            <person name="Kildgaard S."/>
            <person name="Isbrandt T."/>
            <person name="Kuo A."/>
            <person name="Sato A."/>
            <person name="Lyhne E.K."/>
            <person name="Kogle M.E."/>
            <person name="Wiebenga A."/>
            <person name="Kun R.S."/>
            <person name="Lubbers R.J."/>
            <person name="Makela M.R."/>
            <person name="Barry K."/>
            <person name="Chovatia M."/>
            <person name="Clum A."/>
            <person name="Daum C."/>
            <person name="Haridas S."/>
            <person name="He G."/>
            <person name="LaButti K."/>
            <person name="Lipzen A."/>
            <person name="Mondo S."/>
            <person name="Riley R."/>
            <person name="Salamov A."/>
            <person name="Simmons B.A."/>
            <person name="Magnuson J.K."/>
            <person name="Henrissat B."/>
            <person name="Mortensen U.H."/>
            <person name="Larsen T.O."/>
            <person name="Devries R.P."/>
            <person name="Grigoriev I.V."/>
            <person name="Machida M."/>
            <person name="Baker S.E."/>
            <person name="Andersen M.R."/>
        </authorList>
    </citation>
    <scope>NUCLEOTIDE SEQUENCE [LARGE SCALE GENOMIC DNA]</scope>
    <source>
        <strain evidence="2 3">CBS 151.66</strain>
    </source>
</reference>
<keyword evidence="1" id="KW-1133">Transmembrane helix</keyword>
<evidence type="ECO:0000313" key="2">
    <source>
        <dbReference type="EMBL" id="KAB8068517.1"/>
    </source>
</evidence>
<evidence type="ECO:0000256" key="1">
    <source>
        <dbReference type="SAM" id="Phobius"/>
    </source>
</evidence>
<dbReference type="PANTHER" id="PTHR35041">
    <property type="entry name" value="MEDIATOR OF RNA POLYMERASE II TRANSCRIPTION SUBUNIT 1"/>
    <property type="match status" value="1"/>
</dbReference>
<accession>A0A5N5WLE7</accession>
<sequence>MKFRYQPSYTVNRFPLGKYTSQSETPISVDDQYDFSKDQEQTHVTAASTVMANMVGFCIRICLAAAFTQCFWHLVRITPMRLKTLRYLYSMRGSAMSFFSLTVLQKGWLLVTITTIIRGIPIAMSVPSSAMTAWSAMRTVVGSETEVFGTDLSDVSRPRWPGRPRAMGCTNQTSLQHLALETMVNGALRTMSSPCGLNCSYELSFDGPYLSCSSTSIEKASEPSNQILLWFEVFKILNAEAESFVRNDSTDTVSFQYTSNVLICRPRQVRYHVVQEFHNGEQQQHNRRCCQQIHDRNVVAFTMAINKPLIRSYYARAVGIEYELEPVSQDAAFLRGINNTIVQSTQLFSTYSDGLSADTIMGAKTLFTFQLWSTTTNVTRHELHTQFVFSRPLNLLLPYFISLGVTLPSVTIQFGELTRPGGSGSHMDYTSLATDLRMTGFGPKDGVAPLMIGKRYGKLHEN</sequence>
<protein>
    <submittedName>
        <fullName evidence="2">Uncharacterized protein</fullName>
    </submittedName>
</protein>
<dbReference type="EMBL" id="ML732388">
    <property type="protein sequence ID" value="KAB8068517.1"/>
    <property type="molecule type" value="Genomic_DNA"/>
</dbReference>
<organism evidence="2 3">
    <name type="scientific">Aspergillus leporis</name>
    <dbReference type="NCBI Taxonomy" id="41062"/>
    <lineage>
        <taxon>Eukaryota</taxon>
        <taxon>Fungi</taxon>
        <taxon>Dikarya</taxon>
        <taxon>Ascomycota</taxon>
        <taxon>Pezizomycotina</taxon>
        <taxon>Eurotiomycetes</taxon>
        <taxon>Eurotiomycetidae</taxon>
        <taxon>Eurotiales</taxon>
        <taxon>Aspergillaceae</taxon>
        <taxon>Aspergillus</taxon>
        <taxon>Aspergillus subgen. Circumdati</taxon>
    </lineage>
</organism>
<keyword evidence="1" id="KW-0472">Membrane</keyword>
<dbReference type="PANTHER" id="PTHR35041:SF6">
    <property type="entry name" value="FORMYLMETHIONINE DEFORMYLASE-LIKE PROTEIN-RELATED"/>
    <property type="match status" value="1"/>
</dbReference>
<keyword evidence="3" id="KW-1185">Reference proteome</keyword>
<proteinExistence type="predicted"/>
<keyword evidence="1" id="KW-0812">Transmembrane</keyword>
<dbReference type="OrthoDB" id="5322539at2759"/>
<dbReference type="AlphaFoldDB" id="A0A5N5WLE7"/>
<name>A0A5N5WLE7_9EURO</name>
<feature type="transmembrane region" description="Helical" evidence="1">
    <location>
        <begin position="96"/>
        <end position="117"/>
    </location>
</feature>
<evidence type="ECO:0000313" key="3">
    <source>
        <dbReference type="Proteomes" id="UP000326565"/>
    </source>
</evidence>
<feature type="transmembrane region" description="Helical" evidence="1">
    <location>
        <begin position="54"/>
        <end position="75"/>
    </location>
</feature>
<gene>
    <name evidence="2" type="ORF">BDV29DRAFT_199363</name>
</gene>